<comment type="domain">
    <text evidence="9">Comprises of two domains. The C-terminal domain contains the binding site for glutamine and catalyzes the hydrolysis of this substrate to glutamate and ammonia. The N-terminal domain is anticipated to bind ATP and cobyrinate and catalyzes the ultimate synthesis of the diamide product. The ammonia produced via the glutaminase domain is probably translocated to the adjacent domain via a molecular tunnel, where it reacts with an activated intermediate.</text>
</comment>
<keyword evidence="7 9" id="KW-0460">Magnesium</keyword>
<evidence type="ECO:0000313" key="12">
    <source>
        <dbReference type="EMBL" id="QEX23859.1"/>
    </source>
</evidence>
<feature type="domain" description="CobB/CobQ-like glutamine amidotransferase" evidence="11">
    <location>
        <begin position="252"/>
        <end position="441"/>
    </location>
</feature>
<keyword evidence="4 9" id="KW-0436">Ligase</keyword>
<dbReference type="GO" id="GO:0009236">
    <property type="term" value="P:cobalamin biosynthetic process"/>
    <property type="evidence" value="ECO:0007669"/>
    <property type="project" value="UniProtKB-UniRule"/>
</dbReference>
<dbReference type="AlphaFoldDB" id="A0A5J6N2C7"/>
<dbReference type="Gene3D" id="3.40.50.300">
    <property type="entry name" value="P-loop containing nucleotide triphosphate hydrolases"/>
    <property type="match status" value="1"/>
</dbReference>
<dbReference type="KEGG" id="hadh:FRZ61_37980"/>
<evidence type="ECO:0000256" key="8">
    <source>
        <dbReference type="ARBA" id="ARBA00022962"/>
    </source>
</evidence>
<dbReference type="PANTHER" id="PTHR43873">
    <property type="entry name" value="COBYRINATE A,C-DIAMIDE SYNTHASE"/>
    <property type="match status" value="1"/>
</dbReference>
<evidence type="ECO:0000256" key="7">
    <source>
        <dbReference type="ARBA" id="ARBA00022842"/>
    </source>
</evidence>
<dbReference type="UniPathway" id="UPA00148">
    <property type="reaction ID" value="UER00231"/>
</dbReference>
<dbReference type="RefSeq" id="WP_151119190.1">
    <property type="nucleotide sequence ID" value="NZ_CP042582.1"/>
</dbReference>
<evidence type="ECO:0000256" key="6">
    <source>
        <dbReference type="ARBA" id="ARBA00022840"/>
    </source>
</evidence>
<comment type="cofactor">
    <cofactor evidence="1 9">
        <name>Mg(2+)</name>
        <dbReference type="ChEBI" id="CHEBI:18420"/>
    </cofactor>
</comment>
<evidence type="ECO:0000256" key="2">
    <source>
        <dbReference type="ARBA" id="ARBA00006205"/>
    </source>
</evidence>
<name>A0A5J6N2C7_9PROT</name>
<proteinExistence type="inferred from homology"/>
<dbReference type="EC" id="6.3.5.11" evidence="9"/>
<dbReference type="InterPro" id="IPR002586">
    <property type="entry name" value="CobQ/CobB/MinD/ParA_Nub-bd_dom"/>
</dbReference>
<keyword evidence="5 9" id="KW-0547">Nucleotide-binding</keyword>
<evidence type="ECO:0000259" key="10">
    <source>
        <dbReference type="Pfam" id="PF01656"/>
    </source>
</evidence>
<feature type="domain" description="CobQ/CobB/MinD/ParA nucleotide binding" evidence="10">
    <location>
        <begin position="13"/>
        <end position="195"/>
    </location>
</feature>
<feature type="site" description="Increases nucleophilicity of active site Cys" evidence="9">
    <location>
        <position position="439"/>
    </location>
</feature>
<dbReference type="SUPFAM" id="SSF52540">
    <property type="entry name" value="P-loop containing nucleoside triphosphate hydrolases"/>
    <property type="match status" value="1"/>
</dbReference>
<organism evidence="12 13">
    <name type="scientific">Hypericibacter adhaerens</name>
    <dbReference type="NCBI Taxonomy" id="2602016"/>
    <lineage>
        <taxon>Bacteria</taxon>
        <taxon>Pseudomonadati</taxon>
        <taxon>Pseudomonadota</taxon>
        <taxon>Alphaproteobacteria</taxon>
        <taxon>Rhodospirillales</taxon>
        <taxon>Dongiaceae</taxon>
        <taxon>Hypericibacter</taxon>
    </lineage>
</organism>
<dbReference type="SUPFAM" id="SSF52317">
    <property type="entry name" value="Class I glutamine amidotransferase-like"/>
    <property type="match status" value="1"/>
</dbReference>
<comment type="pathway">
    <text evidence="9">Cofactor biosynthesis; adenosylcobalamin biosynthesis; cob(II)yrinate a,c-diamide from sirohydrochlorin (anaerobic route): step 10/10.</text>
</comment>
<dbReference type="EMBL" id="CP042582">
    <property type="protein sequence ID" value="QEX23859.1"/>
    <property type="molecule type" value="Genomic_DNA"/>
</dbReference>
<evidence type="ECO:0000256" key="3">
    <source>
        <dbReference type="ARBA" id="ARBA00022573"/>
    </source>
</evidence>
<comment type="similarity">
    <text evidence="2">Belongs to the CobB/CobQ family. CobQ subfamily.</text>
</comment>
<evidence type="ECO:0000259" key="11">
    <source>
        <dbReference type="Pfam" id="PF07685"/>
    </source>
</evidence>
<evidence type="ECO:0000256" key="5">
    <source>
        <dbReference type="ARBA" id="ARBA00022741"/>
    </source>
</evidence>
<dbReference type="NCBIfam" id="NF002204">
    <property type="entry name" value="PRK01077.1"/>
    <property type="match status" value="1"/>
</dbReference>
<dbReference type="OrthoDB" id="9764035at2"/>
<reference evidence="12 13" key="1">
    <citation type="submission" date="2019-08" db="EMBL/GenBank/DDBJ databases">
        <title>Hyperibacter terrae gen. nov., sp. nov. and Hyperibacter viscosus sp. nov., two new members in the family Rhodospirillaceae isolated from the rhizosphere of Hypericum perforatum.</title>
        <authorList>
            <person name="Noviana Z."/>
        </authorList>
    </citation>
    <scope>NUCLEOTIDE SEQUENCE [LARGE SCALE GENOMIC DNA]</scope>
    <source>
        <strain evidence="12 13">R5959</strain>
    </source>
</reference>
<comment type="miscellaneous">
    <text evidence="9">The a and c carboxylates of cobyrinate are activated for nucleophilic attack via formation of a phosphorylated intermediate by ATP. CbiA catalyzes first the amidation of the c-carboxylate, and then that of the a-carboxylate.</text>
</comment>
<keyword evidence="8 9" id="KW-0315">Glutamine amidotransferase</keyword>
<dbReference type="PROSITE" id="PS51274">
    <property type="entry name" value="GATASE_COBBQ"/>
    <property type="match status" value="1"/>
</dbReference>
<keyword evidence="6 9" id="KW-0067">ATP-binding</keyword>
<keyword evidence="3 9" id="KW-0169">Cobalamin biosynthesis</keyword>
<dbReference type="NCBIfam" id="TIGR00379">
    <property type="entry name" value="cobB"/>
    <property type="match status" value="1"/>
</dbReference>
<dbReference type="GO" id="GO:0042242">
    <property type="term" value="F:cobyrinic acid a,c-diamide synthase activity"/>
    <property type="evidence" value="ECO:0007669"/>
    <property type="project" value="UniProtKB-UniRule"/>
</dbReference>
<dbReference type="HAMAP" id="MF_00027">
    <property type="entry name" value="CobB_CbiA"/>
    <property type="match status" value="1"/>
</dbReference>
<comment type="catalytic activity">
    <reaction evidence="9">
        <text>cob(II)yrinate + 2 L-glutamine + 2 ATP + 2 H2O = cob(II)yrinate a,c diamide + 2 L-glutamate + 2 ADP + 2 phosphate + 2 H(+)</text>
        <dbReference type="Rhea" id="RHEA:26289"/>
        <dbReference type="ChEBI" id="CHEBI:15377"/>
        <dbReference type="ChEBI" id="CHEBI:15378"/>
        <dbReference type="ChEBI" id="CHEBI:29985"/>
        <dbReference type="ChEBI" id="CHEBI:30616"/>
        <dbReference type="ChEBI" id="CHEBI:43474"/>
        <dbReference type="ChEBI" id="CHEBI:58359"/>
        <dbReference type="ChEBI" id="CHEBI:58537"/>
        <dbReference type="ChEBI" id="CHEBI:58894"/>
        <dbReference type="ChEBI" id="CHEBI:456216"/>
        <dbReference type="EC" id="6.3.5.11"/>
    </reaction>
</comment>
<dbReference type="Pfam" id="PF01656">
    <property type="entry name" value="CbiA"/>
    <property type="match status" value="1"/>
</dbReference>
<comment type="function">
    <text evidence="9">Catalyzes the ATP-dependent amidation of the two carboxylate groups at positions a and c of cobyrinate, using either L-glutamine or ammonia as the nitrogen source.</text>
</comment>
<accession>A0A5J6N2C7</accession>
<dbReference type="InterPro" id="IPR011698">
    <property type="entry name" value="GATase_3"/>
</dbReference>
<dbReference type="Pfam" id="PF07685">
    <property type="entry name" value="GATase_3"/>
    <property type="match status" value="1"/>
</dbReference>
<dbReference type="PANTHER" id="PTHR43873:SF1">
    <property type="entry name" value="COBYRINATE A,C-DIAMIDE SYNTHASE"/>
    <property type="match status" value="1"/>
</dbReference>
<feature type="active site" description="Nucleophile" evidence="9">
    <location>
        <position position="335"/>
    </location>
</feature>
<sequence length="445" mass="46944">MAEPRSPRARGLILAAPASGSGKTVLTMALLRRLKAAGNRVGAIKTGPDYIDPAFHAAACGEPCLNLDLWAMRRGTVAALVERISAEHELVIAEGAMGLFDGAADGSGATADLAALTGWPVVLVVDARGQGASIAALVRGFRDHRRDVDVAGVICNRVGSADHAAILAQALEPIGLPLLGLVHRDESLALPGRHLGLVQAAEHGDLERFIAEAAERVGRQLDLTALTGLMRPARDLTTLADPANGIPPLGQRIAVARDEAFAFAYPALLRDWRERGAALSFFSPLADEGPDPAADAVYLPGGYPELHAGRLAHNERLMTGLRVAAQRGAAIYGECGGYMLLGQGLVDAEGQRQRMTELLPLETSFAERKLHLGYRAVTLRGEVPPLGAAGSGFRGHEFHYARILSEAGAEPLFASSDARHRDLGAAGQRVGRVFGSFVHLIDRAA</sequence>
<dbReference type="Gene3D" id="3.40.50.880">
    <property type="match status" value="1"/>
</dbReference>
<protein>
    <recommendedName>
        <fullName evidence="9">Cobyrinate a,c-diamide synthase</fullName>
        <ecNumber evidence="9">6.3.5.11</ecNumber>
    </recommendedName>
    <alternativeName>
        <fullName evidence="9">Cobyrinic acid a,c-diamide synthetase</fullName>
    </alternativeName>
</protein>
<keyword evidence="13" id="KW-1185">Reference proteome</keyword>
<dbReference type="InterPro" id="IPR027417">
    <property type="entry name" value="P-loop_NTPase"/>
</dbReference>
<evidence type="ECO:0000256" key="4">
    <source>
        <dbReference type="ARBA" id="ARBA00022598"/>
    </source>
</evidence>
<dbReference type="GO" id="GO:0005524">
    <property type="term" value="F:ATP binding"/>
    <property type="evidence" value="ECO:0007669"/>
    <property type="project" value="UniProtKB-UniRule"/>
</dbReference>
<evidence type="ECO:0000313" key="13">
    <source>
        <dbReference type="Proteomes" id="UP000325797"/>
    </source>
</evidence>
<dbReference type="InterPro" id="IPR029062">
    <property type="entry name" value="Class_I_gatase-like"/>
</dbReference>
<comment type="similarity">
    <text evidence="9">Belongs to the CobB/CbiA family.</text>
</comment>
<evidence type="ECO:0000256" key="9">
    <source>
        <dbReference type="HAMAP-Rule" id="MF_00027"/>
    </source>
</evidence>
<dbReference type="Proteomes" id="UP000325797">
    <property type="component" value="Chromosome"/>
</dbReference>
<dbReference type="InterPro" id="IPR004484">
    <property type="entry name" value="CbiA/CobB_synth"/>
</dbReference>
<gene>
    <name evidence="9" type="primary">cbiA</name>
    <name evidence="12" type="ORF">FRZ61_37980</name>
</gene>
<evidence type="ECO:0000256" key="1">
    <source>
        <dbReference type="ARBA" id="ARBA00001946"/>
    </source>
</evidence>